<dbReference type="EMBL" id="GBRH01273006">
    <property type="protein sequence ID" value="JAD24889.1"/>
    <property type="molecule type" value="Transcribed_RNA"/>
</dbReference>
<sequence>MSPRTRSFRDGKRAAGRRLAP</sequence>
<accession>A0A0A8YFD2</accession>
<evidence type="ECO:0000313" key="2">
    <source>
        <dbReference type="EMBL" id="JAD24889.1"/>
    </source>
</evidence>
<protein>
    <submittedName>
        <fullName evidence="2">Uncharacterized protein</fullName>
    </submittedName>
</protein>
<evidence type="ECO:0000256" key="1">
    <source>
        <dbReference type="SAM" id="MobiDB-lite"/>
    </source>
</evidence>
<dbReference type="AlphaFoldDB" id="A0A0A8YFD2"/>
<proteinExistence type="predicted"/>
<organism evidence="2">
    <name type="scientific">Arundo donax</name>
    <name type="common">Giant reed</name>
    <name type="synonym">Donax arundinaceus</name>
    <dbReference type="NCBI Taxonomy" id="35708"/>
    <lineage>
        <taxon>Eukaryota</taxon>
        <taxon>Viridiplantae</taxon>
        <taxon>Streptophyta</taxon>
        <taxon>Embryophyta</taxon>
        <taxon>Tracheophyta</taxon>
        <taxon>Spermatophyta</taxon>
        <taxon>Magnoliopsida</taxon>
        <taxon>Liliopsida</taxon>
        <taxon>Poales</taxon>
        <taxon>Poaceae</taxon>
        <taxon>PACMAD clade</taxon>
        <taxon>Arundinoideae</taxon>
        <taxon>Arundineae</taxon>
        <taxon>Arundo</taxon>
    </lineage>
</organism>
<reference evidence="2" key="1">
    <citation type="submission" date="2014-09" db="EMBL/GenBank/DDBJ databases">
        <authorList>
            <person name="Magalhaes I.L.F."/>
            <person name="Oliveira U."/>
            <person name="Santos F.R."/>
            <person name="Vidigal T.H.D.A."/>
            <person name="Brescovit A.D."/>
            <person name="Santos A.J."/>
        </authorList>
    </citation>
    <scope>NUCLEOTIDE SEQUENCE</scope>
    <source>
        <tissue evidence="2">Shoot tissue taken approximately 20 cm above the soil surface</tissue>
    </source>
</reference>
<name>A0A0A8YFD2_ARUDO</name>
<reference evidence="2" key="2">
    <citation type="journal article" date="2015" name="Data Brief">
        <title>Shoot transcriptome of the giant reed, Arundo donax.</title>
        <authorList>
            <person name="Barrero R.A."/>
            <person name="Guerrero F.D."/>
            <person name="Moolhuijzen P."/>
            <person name="Goolsby J.A."/>
            <person name="Tidwell J."/>
            <person name="Bellgard S.E."/>
            <person name="Bellgard M.I."/>
        </authorList>
    </citation>
    <scope>NUCLEOTIDE SEQUENCE</scope>
    <source>
        <tissue evidence="2">Shoot tissue taken approximately 20 cm above the soil surface</tissue>
    </source>
</reference>
<feature type="region of interest" description="Disordered" evidence="1">
    <location>
        <begin position="1"/>
        <end position="21"/>
    </location>
</feature>